<keyword evidence="1" id="KW-0472">Membrane</keyword>
<keyword evidence="1" id="KW-1133">Transmembrane helix</keyword>
<gene>
    <name evidence="2" type="ORF">ANCCEY_06639</name>
</gene>
<evidence type="ECO:0000256" key="1">
    <source>
        <dbReference type="SAM" id="Phobius"/>
    </source>
</evidence>
<reference evidence="2 3" key="1">
    <citation type="submission" date="2013-05" db="EMBL/GenBank/DDBJ databases">
        <title>Draft genome of the parasitic nematode Anyclostoma ceylanicum.</title>
        <authorList>
            <person name="Mitreva M."/>
        </authorList>
    </citation>
    <scope>NUCLEOTIDE SEQUENCE [LARGE SCALE GENOMIC DNA]</scope>
</reference>
<keyword evidence="1" id="KW-0812">Transmembrane</keyword>
<accession>A0A0D6LVX5</accession>
<dbReference type="EMBL" id="KE124951">
    <property type="protein sequence ID" value="EPB74256.1"/>
    <property type="molecule type" value="Genomic_DNA"/>
</dbReference>
<organism evidence="2 3">
    <name type="scientific">Ancylostoma ceylanicum</name>
    <dbReference type="NCBI Taxonomy" id="53326"/>
    <lineage>
        <taxon>Eukaryota</taxon>
        <taxon>Metazoa</taxon>
        <taxon>Ecdysozoa</taxon>
        <taxon>Nematoda</taxon>
        <taxon>Chromadorea</taxon>
        <taxon>Rhabditida</taxon>
        <taxon>Rhabditina</taxon>
        <taxon>Rhabditomorpha</taxon>
        <taxon>Strongyloidea</taxon>
        <taxon>Ancylostomatidae</taxon>
        <taxon>Ancylostomatinae</taxon>
        <taxon>Ancylostoma</taxon>
    </lineage>
</organism>
<dbReference type="AlphaFoldDB" id="A0A0D6LVX5"/>
<feature type="transmembrane region" description="Helical" evidence="1">
    <location>
        <begin position="39"/>
        <end position="63"/>
    </location>
</feature>
<dbReference type="Proteomes" id="UP000054495">
    <property type="component" value="Unassembled WGS sequence"/>
</dbReference>
<name>A0A0D6LVX5_9BILA</name>
<evidence type="ECO:0000313" key="2">
    <source>
        <dbReference type="EMBL" id="EPB74256.1"/>
    </source>
</evidence>
<keyword evidence="3" id="KW-1185">Reference proteome</keyword>
<evidence type="ECO:0000313" key="3">
    <source>
        <dbReference type="Proteomes" id="UP000054495"/>
    </source>
</evidence>
<protein>
    <submittedName>
        <fullName evidence="2">Uncharacterized protein</fullName>
    </submittedName>
</protein>
<sequence>MLFTDVRTEFIVVRNFPFPPFCPPCLRFKTRASRKISRIFQIMSSSLSAIIVRVLLLCALIALSSGYYLAIEAPTEGGWRAAKKSQLRALAGSRNCFFSPINCVITHDVSTYRKLAGSS</sequence>
<proteinExistence type="predicted"/>